<keyword evidence="1" id="KW-0732">Signal</keyword>
<evidence type="ECO:0000313" key="2">
    <source>
        <dbReference type="EMBL" id="MBW29418.1"/>
    </source>
</evidence>
<accession>A0A2M3ZLX9</accession>
<evidence type="ECO:0000256" key="1">
    <source>
        <dbReference type="SAM" id="SignalP"/>
    </source>
</evidence>
<organism evidence="2">
    <name type="scientific">Anopheles braziliensis</name>
    <dbReference type="NCBI Taxonomy" id="58242"/>
    <lineage>
        <taxon>Eukaryota</taxon>
        <taxon>Metazoa</taxon>
        <taxon>Ecdysozoa</taxon>
        <taxon>Arthropoda</taxon>
        <taxon>Hexapoda</taxon>
        <taxon>Insecta</taxon>
        <taxon>Pterygota</taxon>
        <taxon>Neoptera</taxon>
        <taxon>Endopterygota</taxon>
        <taxon>Diptera</taxon>
        <taxon>Nematocera</taxon>
        <taxon>Culicoidea</taxon>
        <taxon>Culicidae</taxon>
        <taxon>Anophelinae</taxon>
        <taxon>Anopheles</taxon>
    </lineage>
</organism>
<sequence>MHVLPALAILILKRSVLGKPWPKLASFDELVLLLVERLLGQTIVIILIRVRLDDNGTKGGSEEIALLCAVPDRSCRTRFFLKLDNSLAGGLATFVHLHHRTLERSENLKCLVQQFIRYVRRQVLNANGGRIRGEANTQNTVLARGSVQLPFCLFGVGEVVYTHEGVVLLFVHENLADFTERLEHLHQLLFRRIICEVTYVQAITAGKLGFLRLNRRNVEQRPLQQT</sequence>
<dbReference type="AlphaFoldDB" id="A0A2M3ZLX9"/>
<evidence type="ECO:0008006" key="3">
    <source>
        <dbReference type="Google" id="ProtNLM"/>
    </source>
</evidence>
<protein>
    <recommendedName>
        <fullName evidence="3">Secreted peptide</fullName>
    </recommendedName>
</protein>
<dbReference type="EMBL" id="GGFM01008667">
    <property type="protein sequence ID" value="MBW29418.1"/>
    <property type="molecule type" value="Transcribed_RNA"/>
</dbReference>
<feature type="signal peptide" evidence="1">
    <location>
        <begin position="1"/>
        <end position="18"/>
    </location>
</feature>
<proteinExistence type="predicted"/>
<name>A0A2M3ZLX9_9DIPT</name>
<reference evidence="2" key="1">
    <citation type="submission" date="2018-01" db="EMBL/GenBank/DDBJ databases">
        <title>An insight into the sialome of Amazonian anophelines.</title>
        <authorList>
            <person name="Ribeiro J.M."/>
            <person name="Scarpassa V."/>
            <person name="Calvo E."/>
        </authorList>
    </citation>
    <scope>NUCLEOTIDE SEQUENCE</scope>
    <source>
        <tissue evidence="2">Salivary glands</tissue>
    </source>
</reference>
<feature type="chain" id="PRO_5014947586" description="Secreted peptide" evidence="1">
    <location>
        <begin position="19"/>
        <end position="226"/>
    </location>
</feature>